<evidence type="ECO:0000313" key="6">
    <source>
        <dbReference type="EMBL" id="GHH99560.1"/>
    </source>
</evidence>
<dbReference type="Proteomes" id="UP000637074">
    <property type="component" value="Unassembled WGS sequence"/>
</dbReference>
<dbReference type="EMBL" id="BNDS01000013">
    <property type="protein sequence ID" value="GHH99560.1"/>
    <property type="molecule type" value="Genomic_DNA"/>
</dbReference>
<reference evidence="6 7" key="1">
    <citation type="journal article" date="2022" name="Int. J. Syst. Evol. Microbiol.">
        <title>Neobacillus kokaensis sp. nov., isolated from soil.</title>
        <authorList>
            <person name="Yuki K."/>
            <person name="Matsubara H."/>
            <person name="Yamaguchi S."/>
        </authorList>
    </citation>
    <scope>NUCLEOTIDE SEQUENCE [LARGE SCALE GENOMIC DNA]</scope>
    <source>
        <strain evidence="6 7">LOB 377</strain>
    </source>
</reference>
<dbReference type="InterPro" id="IPR052032">
    <property type="entry name" value="ATP-dep_AA_Ligase"/>
</dbReference>
<evidence type="ECO:0000259" key="5">
    <source>
        <dbReference type="PROSITE" id="PS50975"/>
    </source>
</evidence>
<dbReference type="Pfam" id="PF18603">
    <property type="entry name" value="LAL_C2"/>
    <property type="match status" value="1"/>
</dbReference>
<keyword evidence="7" id="KW-1185">Reference proteome</keyword>
<dbReference type="InterPro" id="IPR041472">
    <property type="entry name" value="BL00235/CARNS1_N"/>
</dbReference>
<name>A0ABQ3N3P3_9BACI</name>
<evidence type="ECO:0000313" key="7">
    <source>
        <dbReference type="Proteomes" id="UP000637074"/>
    </source>
</evidence>
<evidence type="ECO:0000256" key="1">
    <source>
        <dbReference type="ARBA" id="ARBA00022598"/>
    </source>
</evidence>
<dbReference type="Gene3D" id="3.30.470.20">
    <property type="entry name" value="ATP-grasp fold, B domain"/>
    <property type="match status" value="1"/>
</dbReference>
<dbReference type="RefSeq" id="WP_191274333.1">
    <property type="nucleotide sequence ID" value="NZ_BNDS01000013.1"/>
</dbReference>
<dbReference type="Pfam" id="PF13535">
    <property type="entry name" value="ATP-grasp_4"/>
    <property type="match status" value="1"/>
</dbReference>
<dbReference type="InterPro" id="IPR011761">
    <property type="entry name" value="ATP-grasp"/>
</dbReference>
<comment type="caution">
    <text evidence="6">The sequence shown here is derived from an EMBL/GenBank/DDBJ whole genome shotgun (WGS) entry which is preliminary data.</text>
</comment>
<dbReference type="SUPFAM" id="SSF56059">
    <property type="entry name" value="Glutathione synthetase ATP-binding domain-like"/>
    <property type="match status" value="1"/>
</dbReference>
<gene>
    <name evidence="6" type="ORF">AM1BK_31030</name>
</gene>
<dbReference type="InterPro" id="IPR040570">
    <property type="entry name" value="LAL_C2"/>
</dbReference>
<protein>
    <recommendedName>
        <fullName evidence="5">ATP-grasp domain-containing protein</fullName>
    </recommendedName>
</protein>
<evidence type="ECO:0000256" key="3">
    <source>
        <dbReference type="ARBA" id="ARBA00022840"/>
    </source>
</evidence>
<dbReference type="PANTHER" id="PTHR43585:SF2">
    <property type="entry name" value="ATP-GRASP ENZYME FSQD"/>
    <property type="match status" value="1"/>
</dbReference>
<sequence length="407" mass="45963">MHTIVFIGSNKSGTSREALTISNEMGYFTVLITNRKSFIRQRKEFPEVHRMIYVENLLDKDKILSIIKDLEQEKSQIGAVISFIDPFVAFAGKLSQELGLVQMSIEALTIMEEKTNVRKHLKKLPVSPKYAVYQLDDPIEKVLNHFKESFPLVLKSPVSNGSKDVLLVNSADELQEGLKYLKKRLPNHTVLIEEYLIGPQYLIEVMVINGEISIVAIIDQEILNGTRFIITGYSYPALLSIEENEKLQTAVFSIIKKLELENGTCHLEMRIVNGEWKLIEINPRMSGGAMNRIIEEGTGINLVKETIKLFLGMEPNLEKTAMKCVYAKFVTVQSRGKLIKVTGRNRALKHDGVKVVFVKPRKGAILRKPLSLGDRYAYVVAVADTTEKAKRIAGKAANEIRFYLDPL</sequence>
<keyword evidence="1" id="KW-0436">Ligase</keyword>
<dbReference type="PROSITE" id="PS50975">
    <property type="entry name" value="ATP_GRASP"/>
    <property type="match status" value="1"/>
</dbReference>
<organism evidence="6 7">
    <name type="scientific">Neobacillus kokaensis</name>
    <dbReference type="NCBI Taxonomy" id="2759023"/>
    <lineage>
        <taxon>Bacteria</taxon>
        <taxon>Bacillati</taxon>
        <taxon>Bacillota</taxon>
        <taxon>Bacilli</taxon>
        <taxon>Bacillales</taxon>
        <taxon>Bacillaceae</taxon>
        <taxon>Neobacillus</taxon>
    </lineage>
</organism>
<keyword evidence="2 4" id="KW-0547">Nucleotide-binding</keyword>
<dbReference type="Gene3D" id="3.40.50.20">
    <property type="match status" value="1"/>
</dbReference>
<keyword evidence="3 4" id="KW-0067">ATP-binding</keyword>
<feature type="domain" description="ATP-grasp" evidence="5">
    <location>
        <begin position="116"/>
        <end position="311"/>
    </location>
</feature>
<dbReference type="PANTHER" id="PTHR43585">
    <property type="entry name" value="FUMIPYRROLE BIOSYNTHESIS PROTEIN C"/>
    <property type="match status" value="1"/>
</dbReference>
<evidence type="ECO:0000256" key="2">
    <source>
        <dbReference type="ARBA" id="ARBA00022741"/>
    </source>
</evidence>
<dbReference type="Pfam" id="PF18130">
    <property type="entry name" value="ATPgrasp_N"/>
    <property type="match status" value="1"/>
</dbReference>
<accession>A0ABQ3N3P3</accession>
<proteinExistence type="predicted"/>
<evidence type="ECO:0000256" key="4">
    <source>
        <dbReference type="PROSITE-ProRule" id="PRU00409"/>
    </source>
</evidence>